<dbReference type="PANTHER" id="PTHR40590">
    <property type="entry name" value="CYTOPLASMIC PROTEIN-RELATED"/>
    <property type="match status" value="1"/>
</dbReference>
<evidence type="ECO:0000313" key="2">
    <source>
        <dbReference type="EMBL" id="OWW18913.1"/>
    </source>
</evidence>
<feature type="signal peptide" evidence="1">
    <location>
        <begin position="1"/>
        <end position="22"/>
    </location>
</feature>
<dbReference type="InterPro" id="IPR002816">
    <property type="entry name" value="TraB/PrgY/GumN_fam"/>
</dbReference>
<sequence length="309" mass="34010">MKSGVIVLLSLCLAGWFGAAHADNNAAPAASAQAGAAKRGTLYRVRHHGNTAYLFGTIHVGKPAFFPLEDEVTGALARAGKLVLEIDIRKPEPFQAALSKHAFYPVGESVEHHLSPGVLVQLKRALDVAGLAFEDVRHMKPWLLANMLVGLDLERNGYERSHGIETFLLSLADKQAKDVRELESAEYQMSLFDGMPDAVQEQYLRENLDELGDGNALKKAQALIDAWATANNDAVEAFMRASLLEKSASSEFTQRVLLDKRNPEMATKIEELLRDDETTFVGVGLLHMVGETGVPTLLRRRGYEVEKLY</sequence>
<protein>
    <recommendedName>
        <fullName evidence="4">TraB/GumN family protein</fullName>
    </recommendedName>
</protein>
<gene>
    <name evidence="2" type="ORF">AYR66_04850</name>
</gene>
<evidence type="ECO:0000313" key="3">
    <source>
        <dbReference type="Proteomes" id="UP000197535"/>
    </source>
</evidence>
<accession>A0A254TEE6</accession>
<keyword evidence="3" id="KW-1185">Reference proteome</keyword>
<reference evidence="2 3" key="1">
    <citation type="submission" date="2016-02" db="EMBL/GenBank/DDBJ databases">
        <authorList>
            <person name="Wen L."/>
            <person name="He K."/>
            <person name="Yang H."/>
        </authorList>
    </citation>
    <scope>NUCLEOTIDE SEQUENCE [LARGE SCALE GENOMIC DNA]</scope>
    <source>
        <strain evidence="2 3">TSA40</strain>
    </source>
</reference>
<comment type="caution">
    <text evidence="2">The sequence shown here is derived from an EMBL/GenBank/DDBJ whole genome shotgun (WGS) entry which is preliminary data.</text>
</comment>
<keyword evidence="1" id="KW-0732">Signal</keyword>
<dbReference type="Pfam" id="PF01963">
    <property type="entry name" value="TraB_PrgY_gumN"/>
    <property type="match status" value="1"/>
</dbReference>
<dbReference type="InterPro" id="IPR047111">
    <property type="entry name" value="YbaP-like"/>
</dbReference>
<dbReference type="EMBL" id="LSTO01000001">
    <property type="protein sequence ID" value="OWW18913.1"/>
    <property type="molecule type" value="Genomic_DNA"/>
</dbReference>
<evidence type="ECO:0000256" key="1">
    <source>
        <dbReference type="SAM" id="SignalP"/>
    </source>
</evidence>
<name>A0A254TEE6_9BURK</name>
<proteinExistence type="predicted"/>
<dbReference type="CDD" id="cd14789">
    <property type="entry name" value="Tiki"/>
    <property type="match status" value="1"/>
</dbReference>
<dbReference type="PANTHER" id="PTHR40590:SF1">
    <property type="entry name" value="CYTOPLASMIC PROTEIN"/>
    <property type="match status" value="1"/>
</dbReference>
<dbReference type="Proteomes" id="UP000197535">
    <property type="component" value="Unassembled WGS sequence"/>
</dbReference>
<dbReference type="AlphaFoldDB" id="A0A254TEE6"/>
<dbReference type="RefSeq" id="WP_088705838.1">
    <property type="nucleotide sequence ID" value="NZ_LSTO01000001.1"/>
</dbReference>
<organism evidence="2 3">
    <name type="scientific">Noviherbaspirillum denitrificans</name>
    <dbReference type="NCBI Taxonomy" id="1968433"/>
    <lineage>
        <taxon>Bacteria</taxon>
        <taxon>Pseudomonadati</taxon>
        <taxon>Pseudomonadota</taxon>
        <taxon>Betaproteobacteria</taxon>
        <taxon>Burkholderiales</taxon>
        <taxon>Oxalobacteraceae</taxon>
        <taxon>Noviherbaspirillum</taxon>
    </lineage>
</organism>
<feature type="chain" id="PRO_5012987925" description="TraB/GumN family protein" evidence="1">
    <location>
        <begin position="23"/>
        <end position="309"/>
    </location>
</feature>
<evidence type="ECO:0008006" key="4">
    <source>
        <dbReference type="Google" id="ProtNLM"/>
    </source>
</evidence>
<dbReference type="OrthoDB" id="9025834at2"/>